<dbReference type="PIRSF" id="PIRSF000350">
    <property type="entry name" value="Mercury_reductase_MerA"/>
    <property type="match status" value="1"/>
</dbReference>
<comment type="caution">
    <text evidence="14">The sequence shown here is derived from an EMBL/GenBank/DDBJ whole genome shotgun (WGS) entry which is preliminary data.</text>
</comment>
<name>D4YNY5_9MICO</name>
<dbReference type="InterPro" id="IPR050151">
    <property type="entry name" value="Class-I_Pyr_Nuc-Dis_Oxidored"/>
</dbReference>
<dbReference type="GO" id="GO:0050627">
    <property type="term" value="F:mycothione reductase [NAD(P)H] activity"/>
    <property type="evidence" value="ECO:0007669"/>
    <property type="project" value="UniProtKB-EC"/>
</dbReference>
<dbReference type="EMBL" id="ADNU01000046">
    <property type="protein sequence ID" value="EFG47125.1"/>
    <property type="molecule type" value="Genomic_DNA"/>
</dbReference>
<dbReference type="GO" id="GO:0004148">
    <property type="term" value="F:dihydrolipoyl dehydrogenase (NADH) activity"/>
    <property type="evidence" value="ECO:0007669"/>
    <property type="project" value="TreeGrafter"/>
</dbReference>
<feature type="binding site" evidence="9">
    <location>
        <position position="321"/>
    </location>
    <ligand>
        <name>FAD</name>
        <dbReference type="ChEBI" id="CHEBI:57692"/>
    </ligand>
</feature>
<keyword evidence="4 11" id="KW-0560">Oxidoreductase</keyword>
<evidence type="ECO:0000256" key="8">
    <source>
        <dbReference type="PIRSR" id="PIRSR000350-2"/>
    </source>
</evidence>
<dbReference type="Proteomes" id="UP000005714">
    <property type="component" value="Unassembled WGS sequence"/>
</dbReference>
<dbReference type="GO" id="GO:0050660">
    <property type="term" value="F:flavin adenine dinucleotide binding"/>
    <property type="evidence" value="ECO:0007669"/>
    <property type="project" value="TreeGrafter"/>
</dbReference>
<keyword evidence="7 11" id="KW-0676">Redox-active center</keyword>
<dbReference type="GO" id="GO:0006103">
    <property type="term" value="P:2-oxoglutarate metabolic process"/>
    <property type="evidence" value="ECO:0007669"/>
    <property type="project" value="TreeGrafter"/>
</dbReference>
<evidence type="ECO:0000256" key="2">
    <source>
        <dbReference type="ARBA" id="ARBA00022630"/>
    </source>
</evidence>
<feature type="binding site" evidence="9">
    <location>
        <begin position="182"/>
        <end position="189"/>
    </location>
    <ligand>
        <name>NAD(+)</name>
        <dbReference type="ChEBI" id="CHEBI:57540"/>
    </ligand>
</feature>
<reference evidence="14 15" key="1">
    <citation type="submission" date="2010-04" db="EMBL/GenBank/DDBJ databases">
        <authorList>
            <person name="Qin X."/>
            <person name="Bachman B."/>
            <person name="Battles P."/>
            <person name="Bell A."/>
            <person name="Bess C."/>
            <person name="Bickham C."/>
            <person name="Chaboub L."/>
            <person name="Chen D."/>
            <person name="Coyle M."/>
            <person name="Deiros D.R."/>
            <person name="Dinh H."/>
            <person name="Forbes L."/>
            <person name="Fowler G."/>
            <person name="Francisco L."/>
            <person name="Fu Q."/>
            <person name="Gubbala S."/>
            <person name="Hale W."/>
            <person name="Han Y."/>
            <person name="Hemphill L."/>
            <person name="Highlander S.K."/>
            <person name="Hirani K."/>
            <person name="Hogues M."/>
            <person name="Jackson L."/>
            <person name="Jakkamsetti A."/>
            <person name="Javaid M."/>
            <person name="Jiang H."/>
            <person name="Korchina V."/>
            <person name="Kovar C."/>
            <person name="Lara F."/>
            <person name="Lee S."/>
            <person name="Mata R."/>
            <person name="Mathew T."/>
            <person name="Moen C."/>
            <person name="Morales K."/>
            <person name="Munidasa M."/>
            <person name="Nazareth L."/>
            <person name="Ngo R."/>
            <person name="Nguyen L."/>
            <person name="Okwuonu G."/>
            <person name="Ongeri F."/>
            <person name="Patil S."/>
            <person name="Petrosino J."/>
            <person name="Pham C."/>
            <person name="Pham P."/>
            <person name="Pu L.-L."/>
            <person name="Puazo M."/>
            <person name="Raj R."/>
            <person name="Reid J."/>
            <person name="Rouhana J."/>
            <person name="Saada N."/>
            <person name="Shang Y."/>
            <person name="Simmons D."/>
            <person name="Thornton R."/>
            <person name="Warren J."/>
            <person name="Weissenberger G."/>
            <person name="Zhang J."/>
            <person name="Zhang L."/>
            <person name="Zhou C."/>
            <person name="Zhu D."/>
            <person name="Muzny D."/>
            <person name="Worley K."/>
            <person name="Gibbs R."/>
        </authorList>
    </citation>
    <scope>NUCLEOTIDE SEQUENCE [LARGE SCALE GENOMIC DNA]</scope>
    <source>
        <strain evidence="14 15">ATCC 49030</strain>
    </source>
</reference>
<sequence length="480" mass="51660">MAHFDLLVIGTGSGNSIVDDRFSHLKVAIAEEWLFGGTCLNVGCIPTKMLVYPAEVAHSSADSTHLNLQTSFNGVDWPGLSHRIFDRIDAIEADGRDYRTNRLDNVTVYPDRVHFTGRNSAQTASGDTFTFERVVIATGSSPTQLKAAGLDWDRVDTENYPVKTSNSIMRIPTLPRSLVIVGSGFVAVEFAHIFSSLGVEVTVLARGNRLLGNHDHDVSQAFTQQFSESVNVRFGVEVESVDTADGVTLTLKETGRAEGADTSAVEADLMLVAVGRTRSTHALNVDALDATTDGDRLVVDEYQRVMSSSGEPLDGVWALGDVCSEHLLKHVANAEARTVQHNILVDVGLEPTPVSTDHSVIPAAVFSHPQIGSVGATEEQLREEGVDFVSSTCEYGGVAFGWALNAPGFAKVLAHKTTRQILGAHVVGEQAASLVQLFVQAMAFKIPADKMARGQMWIHPALTEVVENALLGLNFGEDGR</sequence>
<dbReference type="eggNOG" id="COG1249">
    <property type="taxonomic scope" value="Bacteria"/>
</dbReference>
<dbReference type="PRINTS" id="PR00368">
    <property type="entry name" value="FADPNR"/>
</dbReference>
<feature type="binding site" evidence="9">
    <location>
        <position position="48"/>
    </location>
    <ligand>
        <name>FAD</name>
        <dbReference type="ChEBI" id="CHEBI:57692"/>
    </ligand>
</feature>
<keyword evidence="6" id="KW-1015">Disulfide bond</keyword>
<evidence type="ECO:0000313" key="15">
    <source>
        <dbReference type="Proteomes" id="UP000005714"/>
    </source>
</evidence>
<evidence type="ECO:0000256" key="7">
    <source>
        <dbReference type="ARBA" id="ARBA00023284"/>
    </source>
</evidence>
<keyword evidence="5 9" id="KW-0520">NAD</keyword>
<evidence type="ECO:0000313" key="14">
    <source>
        <dbReference type="EMBL" id="EFG47125.1"/>
    </source>
</evidence>
<comment type="cofactor">
    <cofactor evidence="9">
        <name>FAD</name>
        <dbReference type="ChEBI" id="CHEBI:57692"/>
    </cofactor>
    <text evidence="9">Binds 1 FAD per subunit.</text>
</comment>
<dbReference type="Gene3D" id="3.30.390.30">
    <property type="match status" value="1"/>
</dbReference>
<evidence type="ECO:0000259" key="13">
    <source>
        <dbReference type="Pfam" id="PF07992"/>
    </source>
</evidence>
<evidence type="ECO:0000259" key="12">
    <source>
        <dbReference type="Pfam" id="PF02852"/>
    </source>
</evidence>
<dbReference type="AlphaFoldDB" id="D4YNY5"/>
<evidence type="ECO:0000256" key="6">
    <source>
        <dbReference type="ARBA" id="ARBA00023157"/>
    </source>
</evidence>
<dbReference type="InterPro" id="IPR012999">
    <property type="entry name" value="Pyr_OxRdtase_I_AS"/>
</dbReference>
<proteinExistence type="inferred from homology"/>
<accession>D4YNY5</accession>
<dbReference type="Pfam" id="PF07992">
    <property type="entry name" value="Pyr_redox_2"/>
    <property type="match status" value="1"/>
</dbReference>
<dbReference type="OrthoDB" id="4797035at2"/>
<dbReference type="InterPro" id="IPR001100">
    <property type="entry name" value="Pyr_nuc-diS_OxRdtase"/>
</dbReference>
<dbReference type="PANTHER" id="PTHR22912:SF217">
    <property type="entry name" value="DIHYDROLIPOYL DEHYDROGENASE"/>
    <property type="match status" value="1"/>
</dbReference>
<dbReference type="InterPro" id="IPR004099">
    <property type="entry name" value="Pyr_nucl-diS_OxRdtase_dimer"/>
</dbReference>
<keyword evidence="3 9" id="KW-0274">FAD</keyword>
<evidence type="ECO:0000256" key="5">
    <source>
        <dbReference type="ARBA" id="ARBA00023027"/>
    </source>
</evidence>
<evidence type="ECO:0000256" key="11">
    <source>
        <dbReference type="RuleBase" id="RU003691"/>
    </source>
</evidence>
<gene>
    <name evidence="14" type="primary">mtr</name>
    <name evidence="14" type="ORF">HMPREF0183_1645</name>
</gene>
<organism evidence="14 15">
    <name type="scientific">Brevibacterium mcbrellneri ATCC 49030</name>
    <dbReference type="NCBI Taxonomy" id="585530"/>
    <lineage>
        <taxon>Bacteria</taxon>
        <taxon>Bacillati</taxon>
        <taxon>Actinomycetota</taxon>
        <taxon>Actinomycetes</taxon>
        <taxon>Micrococcales</taxon>
        <taxon>Brevibacteriaceae</taxon>
        <taxon>Brevibacterium</taxon>
    </lineage>
</organism>
<feature type="domain" description="Pyridine nucleotide-disulphide oxidoreductase dimerisation" evidence="12">
    <location>
        <begin position="361"/>
        <end position="469"/>
    </location>
</feature>
<feature type="active site" description="Proton acceptor" evidence="8">
    <location>
        <position position="459"/>
    </location>
</feature>
<dbReference type="Pfam" id="PF02852">
    <property type="entry name" value="Pyr_redox_dim"/>
    <property type="match status" value="1"/>
</dbReference>
<evidence type="ECO:0000256" key="1">
    <source>
        <dbReference type="ARBA" id="ARBA00007532"/>
    </source>
</evidence>
<dbReference type="Gene3D" id="3.50.50.60">
    <property type="entry name" value="FAD/NAD(P)-binding domain"/>
    <property type="match status" value="2"/>
</dbReference>
<comment type="similarity">
    <text evidence="1 11">Belongs to the class-I pyridine nucleotide-disulfide oxidoreductase family.</text>
</comment>
<feature type="binding site" evidence="9">
    <location>
        <begin position="138"/>
        <end position="140"/>
    </location>
    <ligand>
        <name>FAD</name>
        <dbReference type="ChEBI" id="CHEBI:57692"/>
    </ligand>
</feature>
<dbReference type="PANTHER" id="PTHR22912">
    <property type="entry name" value="DISULFIDE OXIDOREDUCTASE"/>
    <property type="match status" value="1"/>
</dbReference>
<evidence type="ECO:0000256" key="3">
    <source>
        <dbReference type="ARBA" id="ARBA00022827"/>
    </source>
</evidence>
<dbReference type="InterPro" id="IPR016156">
    <property type="entry name" value="FAD/NAD-linked_Rdtase_dimer_sf"/>
</dbReference>
<keyword evidence="2 11" id="KW-0285">Flavoprotein</keyword>
<dbReference type="STRING" id="585530.HMPREF0183_1645"/>
<dbReference type="InterPro" id="IPR023753">
    <property type="entry name" value="FAD/NAD-binding_dom"/>
</dbReference>
<evidence type="ECO:0000256" key="9">
    <source>
        <dbReference type="PIRSR" id="PIRSR000350-3"/>
    </source>
</evidence>
<feature type="binding site" evidence="9">
    <location>
        <position position="275"/>
    </location>
    <ligand>
        <name>NAD(+)</name>
        <dbReference type="ChEBI" id="CHEBI:57540"/>
    </ligand>
</feature>
<dbReference type="EC" id="1.8.1.15" evidence="14"/>
<dbReference type="NCBIfam" id="NF005884">
    <property type="entry name" value="PRK07846.1"/>
    <property type="match status" value="1"/>
</dbReference>
<dbReference type="PROSITE" id="PS00076">
    <property type="entry name" value="PYRIDINE_REDOX_1"/>
    <property type="match status" value="1"/>
</dbReference>
<feature type="domain" description="FAD/NAD(P)-binding" evidence="13">
    <location>
        <begin position="5"/>
        <end position="335"/>
    </location>
</feature>
<evidence type="ECO:0000256" key="4">
    <source>
        <dbReference type="ARBA" id="ARBA00023002"/>
    </source>
</evidence>
<dbReference type="RefSeq" id="WP_005884829.1">
    <property type="nucleotide sequence ID" value="NZ_ADNU01000046.1"/>
</dbReference>
<keyword evidence="9" id="KW-0547">Nucleotide-binding</keyword>
<dbReference type="InterPro" id="IPR036188">
    <property type="entry name" value="FAD/NAD-bd_sf"/>
</dbReference>
<protein>
    <submittedName>
        <fullName evidence="14">Putative mycothione reductase</fullName>
        <ecNumber evidence="14">1.8.1.15</ecNumber>
    </submittedName>
</protein>
<feature type="disulfide bond" description="Redox-active" evidence="10">
    <location>
        <begin position="39"/>
        <end position="44"/>
    </location>
</feature>
<evidence type="ECO:0000256" key="10">
    <source>
        <dbReference type="PIRSR" id="PIRSR000350-4"/>
    </source>
</evidence>
<dbReference type="PRINTS" id="PR00411">
    <property type="entry name" value="PNDRDTASEI"/>
</dbReference>
<dbReference type="SUPFAM" id="SSF55424">
    <property type="entry name" value="FAD/NAD-linked reductases, dimerisation (C-terminal) domain"/>
    <property type="match status" value="1"/>
</dbReference>
<keyword evidence="15" id="KW-1185">Reference proteome</keyword>
<dbReference type="SUPFAM" id="SSF51905">
    <property type="entry name" value="FAD/NAD(P)-binding domain"/>
    <property type="match status" value="2"/>
</dbReference>